<proteinExistence type="predicted"/>
<keyword evidence="2" id="KW-1185">Reference proteome</keyword>
<evidence type="ECO:0000313" key="1">
    <source>
        <dbReference type="EMBL" id="CAD8129351.1"/>
    </source>
</evidence>
<dbReference type="AlphaFoldDB" id="A0A8S1RL91"/>
<reference evidence="1" key="1">
    <citation type="submission" date="2021-01" db="EMBL/GenBank/DDBJ databases">
        <authorList>
            <consortium name="Genoscope - CEA"/>
            <person name="William W."/>
        </authorList>
    </citation>
    <scope>NUCLEOTIDE SEQUENCE</scope>
</reference>
<comment type="caution">
    <text evidence="1">The sequence shown here is derived from an EMBL/GenBank/DDBJ whole genome shotgun (WGS) entry which is preliminary data.</text>
</comment>
<accession>A0A8S1RL91</accession>
<name>A0A8S1RL91_9CILI</name>
<organism evidence="1 2">
    <name type="scientific">Paramecium sonneborni</name>
    <dbReference type="NCBI Taxonomy" id="65129"/>
    <lineage>
        <taxon>Eukaryota</taxon>
        <taxon>Sar</taxon>
        <taxon>Alveolata</taxon>
        <taxon>Ciliophora</taxon>
        <taxon>Intramacronucleata</taxon>
        <taxon>Oligohymenophorea</taxon>
        <taxon>Peniculida</taxon>
        <taxon>Parameciidae</taxon>
        <taxon>Paramecium</taxon>
    </lineage>
</organism>
<sequence length="198" mass="23159">MTGGYIKICLEILKEELAFLILKSKQFQEVLNLLEDKINQKILNDYSLKVFASNVQTQQTQHVYQLLCNCQNFTGEMPETVFFQMVDDNSLNEAIRKDLAFLIIRRLFDGDKSTKGQNALKQFIKYLNLLFIIHQQKNKNLLLGLQKYLELESTQKILIFKTVINFLITDQQFTGQEFLRSQNSTYFQLKKIGKDKGE</sequence>
<dbReference type="Proteomes" id="UP000692954">
    <property type="component" value="Unassembled WGS sequence"/>
</dbReference>
<evidence type="ECO:0000313" key="2">
    <source>
        <dbReference type="Proteomes" id="UP000692954"/>
    </source>
</evidence>
<dbReference type="EMBL" id="CAJJDN010000218">
    <property type="protein sequence ID" value="CAD8129351.1"/>
    <property type="molecule type" value="Genomic_DNA"/>
</dbReference>
<protein>
    <submittedName>
        <fullName evidence="1">Uncharacterized protein</fullName>
    </submittedName>
</protein>
<gene>
    <name evidence="1" type="ORF">PSON_ATCC_30995.1.T2180004</name>
</gene>